<dbReference type="PANTHER" id="PTHR14365">
    <property type="entry name" value="APOPTOSIS REGULATORY PROTEIN SIVA"/>
    <property type="match status" value="1"/>
</dbReference>
<dbReference type="InterPro" id="IPR022773">
    <property type="entry name" value="Siva"/>
</dbReference>
<evidence type="ECO:0000256" key="1">
    <source>
        <dbReference type="SAM" id="MobiDB-lite"/>
    </source>
</evidence>
<dbReference type="AlphaFoldDB" id="B4I921"/>
<proteinExistence type="predicted"/>
<gene>
    <name evidence="2" type="primary">Dsec\GM19066</name>
    <name evidence="2" type="ORF">Dsec_GM19066</name>
</gene>
<feature type="compositionally biased region" description="Basic residues" evidence="1">
    <location>
        <begin position="1"/>
        <end position="13"/>
    </location>
</feature>
<dbReference type="STRING" id="7238.B4I921"/>
<dbReference type="PANTHER" id="PTHR14365:SF1">
    <property type="entry name" value="APOPTOSIS REGULATORY PROTEIN SIVA"/>
    <property type="match status" value="1"/>
</dbReference>
<dbReference type="EMBL" id="CH480825">
    <property type="protein sequence ID" value="EDW43702.1"/>
    <property type="molecule type" value="Genomic_DNA"/>
</dbReference>
<sequence>MENQVRKKAAKRSRSADGDANNNLTQRKVFVNQKMSDSRDPRKMKEVHEKTIKMLFDGAAGNGQGTDQNALNPLGQGQEERALCEQYYLLGDGSIVLRNLRTDLSNPRMECHKSRCCQRQTLIHDICVNCVMDLCEECGYSCGECSRFICRSCVTLFVVGRSVVTIWRMVKISRKGATLFTASACHHSSQFQTQVRQTIQLRFTYVLCLLSFRPIANDGLDEILAKGTELGCSV</sequence>
<evidence type="ECO:0000313" key="3">
    <source>
        <dbReference type="Proteomes" id="UP000001292"/>
    </source>
</evidence>
<keyword evidence="3" id="KW-1185">Reference proteome</keyword>
<name>B4I921_DROSE</name>
<dbReference type="GO" id="GO:0097191">
    <property type="term" value="P:extrinsic apoptotic signaling pathway"/>
    <property type="evidence" value="ECO:0007669"/>
    <property type="project" value="TreeGrafter"/>
</dbReference>
<protein>
    <submittedName>
        <fullName evidence="2">GM19066</fullName>
    </submittedName>
</protein>
<evidence type="ECO:0000313" key="2">
    <source>
        <dbReference type="EMBL" id="EDW43702.1"/>
    </source>
</evidence>
<dbReference type="HOGENOM" id="CLU_1186104_0_0_1"/>
<reference evidence="2 3" key="1">
    <citation type="journal article" date="2007" name="Nature">
        <title>Evolution of genes and genomes on the Drosophila phylogeny.</title>
        <authorList>
            <consortium name="Drosophila 12 Genomes Consortium"/>
            <person name="Clark A.G."/>
            <person name="Eisen M.B."/>
            <person name="Smith D.R."/>
            <person name="Bergman C.M."/>
            <person name="Oliver B."/>
            <person name="Markow T.A."/>
            <person name="Kaufman T.C."/>
            <person name="Kellis M."/>
            <person name="Gelbart W."/>
            <person name="Iyer V.N."/>
            <person name="Pollard D.A."/>
            <person name="Sackton T.B."/>
            <person name="Larracuente A.M."/>
            <person name="Singh N.D."/>
            <person name="Abad J.P."/>
            <person name="Abt D.N."/>
            <person name="Adryan B."/>
            <person name="Aguade M."/>
            <person name="Akashi H."/>
            <person name="Anderson W.W."/>
            <person name="Aquadro C.F."/>
            <person name="Ardell D.H."/>
            <person name="Arguello R."/>
            <person name="Artieri C.G."/>
            <person name="Barbash D.A."/>
            <person name="Barker D."/>
            <person name="Barsanti P."/>
            <person name="Batterham P."/>
            <person name="Batzoglou S."/>
            <person name="Begun D."/>
            <person name="Bhutkar A."/>
            <person name="Blanco E."/>
            <person name="Bosak S.A."/>
            <person name="Bradley R.K."/>
            <person name="Brand A.D."/>
            <person name="Brent M.R."/>
            <person name="Brooks A.N."/>
            <person name="Brown R.H."/>
            <person name="Butlin R.K."/>
            <person name="Caggese C."/>
            <person name="Calvi B.R."/>
            <person name="Bernardo de Carvalho A."/>
            <person name="Caspi A."/>
            <person name="Castrezana S."/>
            <person name="Celniker S.E."/>
            <person name="Chang J.L."/>
            <person name="Chapple C."/>
            <person name="Chatterji S."/>
            <person name="Chinwalla A."/>
            <person name="Civetta A."/>
            <person name="Clifton S.W."/>
            <person name="Comeron J.M."/>
            <person name="Costello J.C."/>
            <person name="Coyne J.A."/>
            <person name="Daub J."/>
            <person name="David R.G."/>
            <person name="Delcher A.L."/>
            <person name="Delehaunty K."/>
            <person name="Do C.B."/>
            <person name="Ebling H."/>
            <person name="Edwards K."/>
            <person name="Eickbush T."/>
            <person name="Evans J.D."/>
            <person name="Filipski A."/>
            <person name="Findeiss S."/>
            <person name="Freyhult E."/>
            <person name="Fulton L."/>
            <person name="Fulton R."/>
            <person name="Garcia A.C."/>
            <person name="Gardiner A."/>
            <person name="Garfield D.A."/>
            <person name="Garvin B.E."/>
            <person name="Gibson G."/>
            <person name="Gilbert D."/>
            <person name="Gnerre S."/>
            <person name="Godfrey J."/>
            <person name="Good R."/>
            <person name="Gotea V."/>
            <person name="Gravely B."/>
            <person name="Greenberg A.J."/>
            <person name="Griffiths-Jones S."/>
            <person name="Gross S."/>
            <person name="Guigo R."/>
            <person name="Gustafson E.A."/>
            <person name="Haerty W."/>
            <person name="Hahn M.W."/>
            <person name="Halligan D.L."/>
            <person name="Halpern A.L."/>
            <person name="Halter G.M."/>
            <person name="Han M.V."/>
            <person name="Heger A."/>
            <person name="Hillier L."/>
            <person name="Hinrichs A.S."/>
            <person name="Holmes I."/>
            <person name="Hoskins R.A."/>
            <person name="Hubisz M.J."/>
            <person name="Hultmark D."/>
            <person name="Huntley M.A."/>
            <person name="Jaffe D.B."/>
            <person name="Jagadeeshan S."/>
            <person name="Jeck W.R."/>
            <person name="Johnson J."/>
            <person name="Jones C.D."/>
            <person name="Jordan W.C."/>
            <person name="Karpen G.H."/>
            <person name="Kataoka E."/>
            <person name="Keightley P.D."/>
            <person name="Kheradpour P."/>
            <person name="Kirkness E.F."/>
            <person name="Koerich L.B."/>
            <person name="Kristiansen K."/>
            <person name="Kudrna D."/>
            <person name="Kulathinal R.J."/>
            <person name="Kumar S."/>
            <person name="Kwok R."/>
            <person name="Lander E."/>
            <person name="Langley C.H."/>
            <person name="Lapoint R."/>
            <person name="Lazzaro B.P."/>
            <person name="Lee S.J."/>
            <person name="Levesque L."/>
            <person name="Li R."/>
            <person name="Lin C.F."/>
            <person name="Lin M.F."/>
            <person name="Lindblad-Toh K."/>
            <person name="Llopart A."/>
            <person name="Long M."/>
            <person name="Low L."/>
            <person name="Lozovsky E."/>
            <person name="Lu J."/>
            <person name="Luo M."/>
            <person name="Machado C.A."/>
            <person name="Makalowski W."/>
            <person name="Marzo M."/>
            <person name="Matsuda M."/>
            <person name="Matzkin L."/>
            <person name="McAllister B."/>
            <person name="McBride C.S."/>
            <person name="McKernan B."/>
            <person name="McKernan K."/>
            <person name="Mendez-Lago M."/>
            <person name="Minx P."/>
            <person name="Mollenhauer M.U."/>
            <person name="Montooth K."/>
            <person name="Mount S.M."/>
            <person name="Mu X."/>
            <person name="Myers E."/>
            <person name="Negre B."/>
            <person name="Newfeld S."/>
            <person name="Nielsen R."/>
            <person name="Noor M.A."/>
            <person name="O'Grady P."/>
            <person name="Pachter L."/>
            <person name="Papaceit M."/>
            <person name="Parisi M.J."/>
            <person name="Parisi M."/>
            <person name="Parts L."/>
            <person name="Pedersen J.S."/>
            <person name="Pesole G."/>
            <person name="Phillippy A.M."/>
            <person name="Ponting C.P."/>
            <person name="Pop M."/>
            <person name="Porcelli D."/>
            <person name="Powell J.R."/>
            <person name="Prohaska S."/>
            <person name="Pruitt K."/>
            <person name="Puig M."/>
            <person name="Quesneville H."/>
            <person name="Ram K.R."/>
            <person name="Rand D."/>
            <person name="Rasmussen M.D."/>
            <person name="Reed L.K."/>
            <person name="Reenan R."/>
            <person name="Reily A."/>
            <person name="Remington K.A."/>
            <person name="Rieger T.T."/>
            <person name="Ritchie M.G."/>
            <person name="Robin C."/>
            <person name="Rogers Y.H."/>
            <person name="Rohde C."/>
            <person name="Rozas J."/>
            <person name="Rubenfield M.J."/>
            <person name="Ruiz A."/>
            <person name="Russo S."/>
            <person name="Salzberg S.L."/>
            <person name="Sanchez-Gracia A."/>
            <person name="Saranga D.J."/>
            <person name="Sato H."/>
            <person name="Schaeffer S.W."/>
            <person name="Schatz M.C."/>
            <person name="Schlenke T."/>
            <person name="Schwartz R."/>
            <person name="Segarra C."/>
            <person name="Singh R.S."/>
            <person name="Sirot L."/>
            <person name="Sirota M."/>
            <person name="Sisneros N.B."/>
            <person name="Smith C.D."/>
            <person name="Smith T.F."/>
            <person name="Spieth J."/>
            <person name="Stage D.E."/>
            <person name="Stark A."/>
            <person name="Stephan W."/>
            <person name="Strausberg R.L."/>
            <person name="Strempel S."/>
            <person name="Sturgill D."/>
            <person name="Sutton G."/>
            <person name="Sutton G.G."/>
            <person name="Tao W."/>
            <person name="Teichmann S."/>
            <person name="Tobari Y.N."/>
            <person name="Tomimura Y."/>
            <person name="Tsolas J.M."/>
            <person name="Valente V.L."/>
            <person name="Venter E."/>
            <person name="Venter J.C."/>
            <person name="Vicario S."/>
            <person name="Vieira F.G."/>
            <person name="Vilella A.J."/>
            <person name="Villasante A."/>
            <person name="Walenz B."/>
            <person name="Wang J."/>
            <person name="Wasserman M."/>
            <person name="Watts T."/>
            <person name="Wilson D."/>
            <person name="Wilson R.K."/>
            <person name="Wing R.A."/>
            <person name="Wolfner M.F."/>
            <person name="Wong A."/>
            <person name="Wong G.K."/>
            <person name="Wu C.I."/>
            <person name="Wu G."/>
            <person name="Yamamoto D."/>
            <person name="Yang H.P."/>
            <person name="Yang S.P."/>
            <person name="Yorke J.A."/>
            <person name="Yoshida K."/>
            <person name="Zdobnov E."/>
            <person name="Zhang P."/>
            <person name="Zhang Y."/>
            <person name="Zimin A.V."/>
            <person name="Baldwin J."/>
            <person name="Abdouelleil A."/>
            <person name="Abdulkadir J."/>
            <person name="Abebe A."/>
            <person name="Abera B."/>
            <person name="Abreu J."/>
            <person name="Acer S.C."/>
            <person name="Aftuck L."/>
            <person name="Alexander A."/>
            <person name="An P."/>
            <person name="Anderson E."/>
            <person name="Anderson S."/>
            <person name="Arachi H."/>
            <person name="Azer M."/>
            <person name="Bachantsang P."/>
            <person name="Barry A."/>
            <person name="Bayul T."/>
            <person name="Berlin A."/>
            <person name="Bessette D."/>
            <person name="Bloom T."/>
            <person name="Blye J."/>
            <person name="Boguslavskiy L."/>
            <person name="Bonnet C."/>
            <person name="Boukhgalter B."/>
            <person name="Bourzgui I."/>
            <person name="Brown A."/>
            <person name="Cahill P."/>
            <person name="Channer S."/>
            <person name="Cheshatsang Y."/>
            <person name="Chuda L."/>
            <person name="Citroen M."/>
            <person name="Collymore A."/>
            <person name="Cooke P."/>
            <person name="Costello M."/>
            <person name="D'Aco K."/>
            <person name="Daza R."/>
            <person name="De Haan G."/>
            <person name="DeGray S."/>
            <person name="DeMaso C."/>
            <person name="Dhargay N."/>
            <person name="Dooley K."/>
            <person name="Dooley E."/>
            <person name="Doricent M."/>
            <person name="Dorje P."/>
            <person name="Dorjee K."/>
            <person name="Dupes A."/>
            <person name="Elong R."/>
            <person name="Falk J."/>
            <person name="Farina A."/>
            <person name="Faro S."/>
            <person name="Ferguson D."/>
            <person name="Fisher S."/>
            <person name="Foley C.D."/>
            <person name="Franke A."/>
            <person name="Friedrich D."/>
            <person name="Gadbois L."/>
            <person name="Gearin G."/>
            <person name="Gearin C.R."/>
            <person name="Giannoukos G."/>
            <person name="Goode T."/>
            <person name="Graham J."/>
            <person name="Grandbois E."/>
            <person name="Grewal S."/>
            <person name="Gyaltsen K."/>
            <person name="Hafez N."/>
            <person name="Hagos B."/>
            <person name="Hall J."/>
            <person name="Henson C."/>
            <person name="Hollinger A."/>
            <person name="Honan T."/>
            <person name="Huard M.D."/>
            <person name="Hughes L."/>
            <person name="Hurhula B."/>
            <person name="Husby M.E."/>
            <person name="Kamat A."/>
            <person name="Kanga B."/>
            <person name="Kashin S."/>
            <person name="Khazanovich D."/>
            <person name="Kisner P."/>
            <person name="Lance K."/>
            <person name="Lara M."/>
            <person name="Lee W."/>
            <person name="Lennon N."/>
            <person name="Letendre F."/>
            <person name="LeVine R."/>
            <person name="Lipovsky A."/>
            <person name="Liu X."/>
            <person name="Liu J."/>
            <person name="Liu S."/>
            <person name="Lokyitsang T."/>
            <person name="Lokyitsang Y."/>
            <person name="Lubonja R."/>
            <person name="Lui A."/>
            <person name="MacDonald P."/>
            <person name="Magnisalis V."/>
            <person name="Maru K."/>
            <person name="Matthews C."/>
            <person name="McCusker W."/>
            <person name="McDonough S."/>
            <person name="Mehta T."/>
            <person name="Meldrim J."/>
            <person name="Meneus L."/>
            <person name="Mihai O."/>
            <person name="Mihalev A."/>
            <person name="Mihova T."/>
            <person name="Mittelman R."/>
            <person name="Mlenga V."/>
            <person name="Montmayeur A."/>
            <person name="Mulrain L."/>
            <person name="Navidi A."/>
            <person name="Naylor J."/>
            <person name="Negash T."/>
            <person name="Nguyen T."/>
            <person name="Nguyen N."/>
            <person name="Nicol R."/>
            <person name="Norbu C."/>
            <person name="Norbu N."/>
            <person name="Novod N."/>
            <person name="O'Neill B."/>
            <person name="Osman S."/>
            <person name="Markiewicz E."/>
            <person name="Oyono O.L."/>
            <person name="Patti C."/>
            <person name="Phunkhang P."/>
            <person name="Pierre F."/>
            <person name="Priest M."/>
            <person name="Raghuraman S."/>
            <person name="Rege F."/>
            <person name="Reyes R."/>
            <person name="Rise C."/>
            <person name="Rogov P."/>
            <person name="Ross K."/>
            <person name="Ryan E."/>
            <person name="Settipalli S."/>
            <person name="Shea T."/>
            <person name="Sherpa N."/>
            <person name="Shi L."/>
            <person name="Shih D."/>
            <person name="Sparrow T."/>
            <person name="Spaulding J."/>
            <person name="Stalker J."/>
            <person name="Stange-Thomann N."/>
            <person name="Stavropoulos S."/>
            <person name="Stone C."/>
            <person name="Strader C."/>
            <person name="Tesfaye S."/>
            <person name="Thomson T."/>
            <person name="Thoulutsang Y."/>
            <person name="Thoulutsang D."/>
            <person name="Topham K."/>
            <person name="Topping I."/>
            <person name="Tsamla T."/>
            <person name="Vassiliev H."/>
            <person name="Vo A."/>
            <person name="Wangchuk T."/>
            <person name="Wangdi T."/>
            <person name="Weiand M."/>
            <person name="Wilkinson J."/>
            <person name="Wilson A."/>
            <person name="Yadav S."/>
            <person name="Young G."/>
            <person name="Yu Q."/>
            <person name="Zembek L."/>
            <person name="Zhong D."/>
            <person name="Zimmer A."/>
            <person name="Zwirko Z."/>
            <person name="Jaffe D.B."/>
            <person name="Alvarez P."/>
            <person name="Brockman W."/>
            <person name="Butler J."/>
            <person name="Chin C."/>
            <person name="Gnerre S."/>
            <person name="Grabherr M."/>
            <person name="Kleber M."/>
            <person name="Mauceli E."/>
            <person name="MacCallum I."/>
        </authorList>
    </citation>
    <scope>NUCLEOTIDE SEQUENCE [LARGE SCALE GENOMIC DNA]</scope>
    <source>
        <strain evidence="3">Rob3c / Tucson 14021-0248.25</strain>
    </source>
</reference>
<dbReference type="Pfam" id="PF05458">
    <property type="entry name" value="Siva"/>
    <property type="match status" value="1"/>
</dbReference>
<dbReference type="GO" id="GO:0005175">
    <property type="term" value="F:CD27 receptor binding"/>
    <property type="evidence" value="ECO:0007669"/>
    <property type="project" value="TreeGrafter"/>
</dbReference>
<dbReference type="Proteomes" id="UP000001292">
    <property type="component" value="Unassembled WGS sequence"/>
</dbReference>
<feature type="region of interest" description="Disordered" evidence="1">
    <location>
        <begin position="1"/>
        <end position="43"/>
    </location>
</feature>
<organism evidence="3">
    <name type="scientific">Drosophila sechellia</name>
    <name type="common">Fruit fly</name>
    <dbReference type="NCBI Taxonomy" id="7238"/>
    <lineage>
        <taxon>Eukaryota</taxon>
        <taxon>Metazoa</taxon>
        <taxon>Ecdysozoa</taxon>
        <taxon>Arthropoda</taxon>
        <taxon>Hexapoda</taxon>
        <taxon>Insecta</taxon>
        <taxon>Pterygota</taxon>
        <taxon>Neoptera</taxon>
        <taxon>Endopterygota</taxon>
        <taxon>Diptera</taxon>
        <taxon>Brachycera</taxon>
        <taxon>Muscomorpha</taxon>
        <taxon>Ephydroidea</taxon>
        <taxon>Drosophilidae</taxon>
        <taxon>Drosophila</taxon>
        <taxon>Sophophora</taxon>
    </lineage>
</organism>
<accession>B4I921</accession>
<dbReference type="PhylomeDB" id="B4I921"/>